<dbReference type="InterPro" id="IPR013813">
    <property type="entry name" value="Endoribo_LPSP/chorism_mut-like"/>
</dbReference>
<accession>A0A5N0E9V9</accession>
<reference evidence="2 3" key="1">
    <citation type="submission" date="2019-09" db="EMBL/GenBank/DDBJ databases">
        <authorList>
            <person name="Wang X."/>
        </authorList>
    </citation>
    <scope>NUCLEOTIDE SEQUENCE [LARGE SCALE GENOMIC DNA]</scope>
    <source>
        <strain evidence="2 3">CICC 11023</strain>
    </source>
</reference>
<dbReference type="PANTHER" id="PTHR43760:SF1">
    <property type="entry name" value="ENDORIBONUCLEASE L-PSP_CHORISMATE MUTASE-LIKE DOMAIN-CONTAINING PROTEIN"/>
    <property type="match status" value="1"/>
</dbReference>
<sequence length="171" mass="17832">MSAQHSDAGARADFEAQVQVLNLVLPDPFPAAGEYVNAVRTGSLLVLGGHIPITVDGQLIVGRLGEDLDVAAGRAAARLAALSALATLRHELGSLDRVRQIVSVRGVVNATPDFAQHTQVIDGASEVFVQVFGDCGRHARLAVGVASLPADLALEIELLAEVRQTAPSESQ</sequence>
<evidence type="ECO:0000313" key="2">
    <source>
        <dbReference type="EMBL" id="KAA8886217.1"/>
    </source>
</evidence>
<comment type="caution">
    <text evidence="2">The sequence shown here is derived from an EMBL/GenBank/DDBJ whole genome shotgun (WGS) entry which is preliminary data.</text>
</comment>
<dbReference type="Proteomes" id="UP000323876">
    <property type="component" value="Unassembled WGS sequence"/>
</dbReference>
<keyword evidence="3" id="KW-1185">Reference proteome</keyword>
<dbReference type="OrthoDB" id="9806229at2"/>
<dbReference type="PANTHER" id="PTHR43760">
    <property type="entry name" value="ENDORIBONUCLEASE-RELATED"/>
    <property type="match status" value="1"/>
</dbReference>
<dbReference type="CDD" id="cd02199">
    <property type="entry name" value="YjgF_YER057c_UK114_like_1"/>
    <property type="match status" value="1"/>
</dbReference>
<evidence type="ECO:0000259" key="1">
    <source>
        <dbReference type="Pfam" id="PF14588"/>
    </source>
</evidence>
<feature type="domain" description="Endoribonuclease L-PSP/chorismate mutase-like" evidence="1">
    <location>
        <begin position="21"/>
        <end position="160"/>
    </location>
</feature>
<dbReference type="RefSeq" id="WP_150404788.1">
    <property type="nucleotide sequence ID" value="NZ_VXLC01000014.1"/>
</dbReference>
<proteinExistence type="predicted"/>
<dbReference type="InterPro" id="IPR035959">
    <property type="entry name" value="RutC-like_sf"/>
</dbReference>
<dbReference type="AlphaFoldDB" id="A0A5N0E9V9"/>
<dbReference type="SUPFAM" id="SSF55298">
    <property type="entry name" value="YjgF-like"/>
    <property type="match status" value="1"/>
</dbReference>
<dbReference type="Pfam" id="PF14588">
    <property type="entry name" value="YjgF_endoribonc"/>
    <property type="match status" value="1"/>
</dbReference>
<gene>
    <name evidence="2" type="ORF">F3087_26885</name>
</gene>
<dbReference type="EMBL" id="VXLC01000014">
    <property type="protein sequence ID" value="KAA8886217.1"/>
    <property type="molecule type" value="Genomic_DNA"/>
</dbReference>
<dbReference type="Gene3D" id="3.30.1330.40">
    <property type="entry name" value="RutC-like"/>
    <property type="match status" value="1"/>
</dbReference>
<name>A0A5N0E9V9_9NOCA</name>
<organism evidence="2 3">
    <name type="scientific">Nocardia colli</name>
    <dbReference type="NCBI Taxonomy" id="2545717"/>
    <lineage>
        <taxon>Bacteria</taxon>
        <taxon>Bacillati</taxon>
        <taxon>Actinomycetota</taxon>
        <taxon>Actinomycetes</taxon>
        <taxon>Mycobacteriales</taxon>
        <taxon>Nocardiaceae</taxon>
        <taxon>Nocardia</taxon>
    </lineage>
</organism>
<evidence type="ECO:0000313" key="3">
    <source>
        <dbReference type="Proteomes" id="UP000323876"/>
    </source>
</evidence>
<protein>
    <submittedName>
        <fullName evidence="2">RidA family protein</fullName>
    </submittedName>
</protein>